<dbReference type="EMBL" id="NXIG01000005">
    <property type="protein sequence ID" value="RXI31114.1"/>
    <property type="molecule type" value="Genomic_DNA"/>
</dbReference>
<evidence type="ECO:0008006" key="6">
    <source>
        <dbReference type="Google" id="ProtNLM"/>
    </source>
</evidence>
<accession>A0A347U6D7</accession>
<dbReference type="EMBL" id="CP032097">
    <property type="protein sequence ID" value="AXX94415.1"/>
    <property type="molecule type" value="Genomic_DNA"/>
</dbReference>
<reference evidence="2 4" key="2">
    <citation type="submission" date="2018-08" db="EMBL/GenBank/DDBJ databases">
        <title>Complete genome of the Arcobacter ellisii type strain LMG 26155.</title>
        <authorList>
            <person name="Miller W.G."/>
            <person name="Yee E."/>
            <person name="Bono J.L."/>
        </authorList>
    </citation>
    <scope>NUCLEOTIDE SEQUENCE [LARGE SCALE GENOMIC DNA]</scope>
    <source>
        <strain evidence="2 4">LMG 26155</strain>
    </source>
</reference>
<organism evidence="3 5">
    <name type="scientific">Arcobacter ellisii</name>
    <dbReference type="NCBI Taxonomy" id="913109"/>
    <lineage>
        <taxon>Bacteria</taxon>
        <taxon>Pseudomonadati</taxon>
        <taxon>Campylobacterota</taxon>
        <taxon>Epsilonproteobacteria</taxon>
        <taxon>Campylobacterales</taxon>
        <taxon>Arcobacteraceae</taxon>
        <taxon>Arcobacter</taxon>
    </lineage>
</organism>
<dbReference type="RefSeq" id="WP_118916644.1">
    <property type="nucleotide sequence ID" value="NZ_CP032097.1"/>
</dbReference>
<evidence type="ECO:0000313" key="3">
    <source>
        <dbReference type="EMBL" id="RXI31114.1"/>
    </source>
</evidence>
<protein>
    <recommendedName>
        <fullName evidence="6">Lipoprotein</fullName>
    </recommendedName>
</protein>
<name>A0A347U6D7_9BACT</name>
<reference evidence="3 5" key="1">
    <citation type="submission" date="2017-09" db="EMBL/GenBank/DDBJ databases">
        <title>Genomics of the genus Arcobacter.</title>
        <authorList>
            <person name="Perez-Cataluna A."/>
            <person name="Figueras M.J."/>
            <person name="Salas-Masso N."/>
        </authorList>
    </citation>
    <scope>NUCLEOTIDE SEQUENCE [LARGE SCALE GENOMIC DNA]</scope>
    <source>
        <strain evidence="3 5">CECT 7837</strain>
    </source>
</reference>
<feature type="signal peptide" evidence="1">
    <location>
        <begin position="1"/>
        <end position="20"/>
    </location>
</feature>
<evidence type="ECO:0000313" key="4">
    <source>
        <dbReference type="Proteomes" id="UP000262582"/>
    </source>
</evidence>
<proteinExistence type="predicted"/>
<evidence type="ECO:0000313" key="5">
    <source>
        <dbReference type="Proteomes" id="UP000290588"/>
    </source>
</evidence>
<evidence type="ECO:0000256" key="1">
    <source>
        <dbReference type="SAM" id="SignalP"/>
    </source>
</evidence>
<keyword evidence="4" id="KW-1185">Reference proteome</keyword>
<keyword evidence="1" id="KW-0732">Signal</keyword>
<feature type="chain" id="PRO_5044584728" description="Lipoprotein" evidence="1">
    <location>
        <begin position="21"/>
        <end position="253"/>
    </location>
</feature>
<dbReference type="KEGG" id="aell:AELL_0735"/>
<dbReference type="AlphaFoldDB" id="A0A347U6D7"/>
<dbReference type="PROSITE" id="PS51257">
    <property type="entry name" value="PROKAR_LIPOPROTEIN"/>
    <property type="match status" value="1"/>
</dbReference>
<gene>
    <name evidence="2" type="ORF">AELL_0735</name>
    <name evidence="3" type="ORF">CP962_06545</name>
</gene>
<dbReference type="Proteomes" id="UP000262582">
    <property type="component" value="Chromosome"/>
</dbReference>
<dbReference type="OrthoDB" id="5338644at2"/>
<sequence>MKINKSQIIFLLSLSFFLQACTFDQNSLKSVAQTNAATQVDEFKEEILKDLINYKKKLDLRNPNAYNKELQSSIIHQIRMNKNFINLIQNGQVLENSNEYFYYAFSPKKIENRNDLLILGLYKMVYKAYMMEKNHQFSAISYNQEEMIKLYEYLQVARWKIKTAKDENGDYLFNTWQNNWQLEFEKKYKGDYNIINDLLYIKSNRETILDPSNFSYEILFSKMITNVEHTLRKINVEPYEMSVSALKSFIFII</sequence>
<dbReference type="Proteomes" id="UP000290588">
    <property type="component" value="Unassembled WGS sequence"/>
</dbReference>
<evidence type="ECO:0000313" key="2">
    <source>
        <dbReference type="EMBL" id="AXX94415.1"/>
    </source>
</evidence>